<dbReference type="AlphaFoldDB" id="W9RV32"/>
<evidence type="ECO:0000313" key="1">
    <source>
        <dbReference type="EMBL" id="EXC11330.1"/>
    </source>
</evidence>
<proteinExistence type="predicted"/>
<protein>
    <submittedName>
        <fullName evidence="1">Uncharacterized protein</fullName>
    </submittedName>
</protein>
<accession>W9RV32</accession>
<dbReference type="EMBL" id="KE345683">
    <property type="protein sequence ID" value="EXC11330.1"/>
    <property type="molecule type" value="Genomic_DNA"/>
</dbReference>
<organism evidence="1 2">
    <name type="scientific">Morus notabilis</name>
    <dbReference type="NCBI Taxonomy" id="981085"/>
    <lineage>
        <taxon>Eukaryota</taxon>
        <taxon>Viridiplantae</taxon>
        <taxon>Streptophyta</taxon>
        <taxon>Embryophyta</taxon>
        <taxon>Tracheophyta</taxon>
        <taxon>Spermatophyta</taxon>
        <taxon>Magnoliopsida</taxon>
        <taxon>eudicotyledons</taxon>
        <taxon>Gunneridae</taxon>
        <taxon>Pentapetalae</taxon>
        <taxon>rosids</taxon>
        <taxon>fabids</taxon>
        <taxon>Rosales</taxon>
        <taxon>Moraceae</taxon>
        <taxon>Moreae</taxon>
        <taxon>Morus</taxon>
    </lineage>
</organism>
<keyword evidence="2" id="KW-1185">Reference proteome</keyword>
<reference evidence="2" key="1">
    <citation type="submission" date="2013-01" db="EMBL/GenBank/DDBJ databases">
        <title>Draft Genome Sequence of a Mulberry Tree, Morus notabilis C.K. Schneid.</title>
        <authorList>
            <person name="He N."/>
            <person name="Zhao S."/>
        </authorList>
    </citation>
    <scope>NUCLEOTIDE SEQUENCE</scope>
</reference>
<dbReference type="Proteomes" id="UP000030645">
    <property type="component" value="Unassembled WGS sequence"/>
</dbReference>
<gene>
    <name evidence="1" type="ORF">L484_006895</name>
</gene>
<name>W9RV32_9ROSA</name>
<evidence type="ECO:0000313" key="2">
    <source>
        <dbReference type="Proteomes" id="UP000030645"/>
    </source>
</evidence>
<sequence length="121" mass="13549">MQKFGSFHRGKNLEIKIEASKEQKLGTNRNREEKIPKALENKAQPYREECSKGPEFGATFGWYSKLLVLGRVIKCSSVDLSRCSDIALFWVFRPRLGGDPMGWHGPLQAEVGGDIIGLAIL</sequence>